<protein>
    <recommendedName>
        <fullName evidence="7">ATPase F1/V1/A1 complex alpha/beta subunit nucleotide-binding domain-containing protein</fullName>
    </recommendedName>
</protein>
<dbReference type="InterPro" id="IPR027417">
    <property type="entry name" value="P-loop_NTPase"/>
</dbReference>
<dbReference type="SUPFAM" id="SSF52540">
    <property type="entry name" value="P-loop containing nucleoside triphosphate hydrolases"/>
    <property type="match status" value="1"/>
</dbReference>
<evidence type="ECO:0000256" key="3">
    <source>
        <dbReference type="ARBA" id="ARBA00022741"/>
    </source>
</evidence>
<dbReference type="GO" id="GO:0046961">
    <property type="term" value="F:proton-transporting ATPase activity, rotational mechanism"/>
    <property type="evidence" value="ECO:0007669"/>
    <property type="project" value="InterPro"/>
</dbReference>
<keyword evidence="5" id="KW-1278">Translocase</keyword>
<evidence type="ECO:0000256" key="1">
    <source>
        <dbReference type="ARBA" id="ARBA00008936"/>
    </source>
</evidence>
<dbReference type="GO" id="GO:0046034">
    <property type="term" value="P:ATP metabolic process"/>
    <property type="evidence" value="ECO:0007669"/>
    <property type="project" value="InterPro"/>
</dbReference>
<dbReference type="InterPro" id="IPR000194">
    <property type="entry name" value="ATPase_F1/V1/A1_a/bsu_nucl-bd"/>
</dbReference>
<dbReference type="VEuPathDB" id="FungiDB:PPTG_11560"/>
<evidence type="ECO:0000256" key="5">
    <source>
        <dbReference type="ARBA" id="ARBA00022967"/>
    </source>
</evidence>
<feature type="domain" description="ATPase F1/V1/A1 complex alpha/beta subunit nucleotide-binding" evidence="7">
    <location>
        <begin position="94"/>
        <end position="167"/>
    </location>
</feature>
<dbReference type="Gene3D" id="3.40.50.300">
    <property type="entry name" value="P-loop containing nucleotide triphosphate hydrolases"/>
    <property type="match status" value="2"/>
</dbReference>
<organism evidence="8">
    <name type="scientific">Phytophthora nicotianae</name>
    <name type="common">Potato buckeye rot agent</name>
    <name type="synonym">Phytophthora parasitica</name>
    <dbReference type="NCBI Taxonomy" id="4792"/>
    <lineage>
        <taxon>Eukaryota</taxon>
        <taxon>Sar</taxon>
        <taxon>Stramenopiles</taxon>
        <taxon>Oomycota</taxon>
        <taxon>Peronosporomycetes</taxon>
        <taxon>Peronosporales</taxon>
        <taxon>Peronosporaceae</taxon>
        <taxon>Phytophthora</taxon>
    </lineage>
</organism>
<dbReference type="InterPro" id="IPR022878">
    <property type="entry name" value="V-ATPase_asu"/>
</dbReference>
<comment type="similarity">
    <text evidence="1">Belongs to the ATPase alpha/beta chains family.</text>
</comment>
<dbReference type="EMBL" id="KI679694">
    <property type="protein sequence ID" value="ETL93083.1"/>
    <property type="molecule type" value="Genomic_DNA"/>
</dbReference>
<proteinExistence type="inferred from homology"/>
<keyword evidence="2" id="KW-0813">Transport</keyword>
<gene>
    <name evidence="8" type="ORF">L917_08681</name>
</gene>
<dbReference type="GO" id="GO:0005524">
    <property type="term" value="F:ATP binding"/>
    <property type="evidence" value="ECO:0007669"/>
    <property type="project" value="UniProtKB-KW"/>
</dbReference>
<dbReference type="Proteomes" id="UP000054423">
    <property type="component" value="Unassembled WGS sequence"/>
</dbReference>
<keyword evidence="3" id="KW-0547">Nucleotide-binding</keyword>
<evidence type="ECO:0000256" key="6">
    <source>
        <dbReference type="ARBA" id="ARBA00023065"/>
    </source>
</evidence>
<name>W2L6N3_PHYNI</name>
<reference evidence="8" key="1">
    <citation type="submission" date="2013-11" db="EMBL/GenBank/DDBJ databases">
        <title>The Genome Sequence of Phytophthora parasitica CHvinca01.</title>
        <authorList>
            <consortium name="The Broad Institute Genomics Platform"/>
            <person name="Russ C."/>
            <person name="Tyler B."/>
            <person name="Panabieres F."/>
            <person name="Shan W."/>
            <person name="Tripathy S."/>
            <person name="Grunwald N."/>
            <person name="Machado M."/>
            <person name="Johnson C.S."/>
            <person name="Arredondo F."/>
            <person name="Hong C."/>
            <person name="Coffey M."/>
            <person name="Young S.K."/>
            <person name="Zeng Q."/>
            <person name="Gargeya S."/>
            <person name="Fitzgerald M."/>
            <person name="Abouelleil A."/>
            <person name="Alvarado L."/>
            <person name="Chapman S.B."/>
            <person name="Gainer-Dewar J."/>
            <person name="Goldberg J."/>
            <person name="Griggs A."/>
            <person name="Gujja S."/>
            <person name="Hansen M."/>
            <person name="Howarth C."/>
            <person name="Imamovic A."/>
            <person name="Ireland A."/>
            <person name="Larimer J."/>
            <person name="McCowan C."/>
            <person name="Murphy C."/>
            <person name="Pearson M."/>
            <person name="Poon T.W."/>
            <person name="Priest M."/>
            <person name="Roberts A."/>
            <person name="Saif S."/>
            <person name="Shea T."/>
            <person name="Sykes S."/>
            <person name="Wortman J."/>
            <person name="Nusbaum C."/>
            <person name="Birren B."/>
        </authorList>
    </citation>
    <scope>NUCLEOTIDE SEQUENCE [LARGE SCALE GENOMIC DNA]</scope>
    <source>
        <strain evidence="8">CHvinca01</strain>
    </source>
</reference>
<keyword evidence="6" id="KW-0406">Ion transport</keyword>
<dbReference type="OrthoDB" id="1698814at2759"/>
<keyword evidence="4" id="KW-0067">ATP-binding</keyword>
<sequence>MGVSDVCGSVKYIEASFTTAFRRFSTKPLTAVGLSNVFGAVVKIDGYETDNIEQLTLKDTVLEMPDDTTGVTYKLRLSDMWPVRKPRLVAEKLTLSKHSDSDAIVYEGCGERGNEMAEVLNDFPELTMTVNDCEVPIMKRTTLVANISNMPVAAREASIYTGITLADGYPAYLGARLTAFHKRAGRVVRLGIPKREGSVTAVTLPAIFLDRDKKLAQRKHFLPVNWLISYTDDHPDQVPAAEAARGRAQAFYNGLTKDVEQTFQRLSD</sequence>
<evidence type="ECO:0000313" key="8">
    <source>
        <dbReference type="EMBL" id="ETL93083.1"/>
    </source>
</evidence>
<dbReference type="PANTHER" id="PTHR43607:SF1">
    <property type="entry name" value="H(+)-TRANSPORTING TWO-SECTOR ATPASE"/>
    <property type="match status" value="1"/>
</dbReference>
<dbReference type="AlphaFoldDB" id="W2L6N3"/>
<evidence type="ECO:0000259" key="7">
    <source>
        <dbReference type="Pfam" id="PF00006"/>
    </source>
</evidence>
<dbReference type="PANTHER" id="PTHR43607">
    <property type="entry name" value="V-TYPE PROTON ATPASE CATALYTIC SUBUNIT A"/>
    <property type="match status" value="1"/>
</dbReference>
<accession>W2L6N3</accession>
<dbReference type="Pfam" id="PF00006">
    <property type="entry name" value="ATP-synt_ab"/>
    <property type="match status" value="1"/>
</dbReference>
<evidence type="ECO:0000256" key="4">
    <source>
        <dbReference type="ARBA" id="ARBA00022840"/>
    </source>
</evidence>
<evidence type="ECO:0000256" key="2">
    <source>
        <dbReference type="ARBA" id="ARBA00022448"/>
    </source>
</evidence>